<evidence type="ECO:0000313" key="2">
    <source>
        <dbReference type="EMBL" id="SHJ67160.1"/>
    </source>
</evidence>
<dbReference type="EMBL" id="FRAH01000004">
    <property type="protein sequence ID" value="SHJ67160.1"/>
    <property type="molecule type" value="Genomic_DNA"/>
</dbReference>
<accession>A0A1M6L7L3</accession>
<sequence>MLFFRAITVLFLALFTFQTPVNTEESAAVRKAAFGTGIDLSAGELVSTYDDHGFHGDGTTCTIIQFSDDALLEEIEAAGTWQAFPPDEAVNQLLYGNYLDDPETQEPFVPPIEKGYYLLKDRNSQAAEKPNIMKRGSFNFDLAVYDADNRTLYYLVLDT</sequence>
<protein>
    <submittedName>
        <fullName evidence="2">Uncharacterized protein</fullName>
    </submittedName>
</protein>
<dbReference type="AlphaFoldDB" id="A0A1M6L7L3"/>
<evidence type="ECO:0000256" key="1">
    <source>
        <dbReference type="SAM" id="SignalP"/>
    </source>
</evidence>
<dbReference type="Proteomes" id="UP000183975">
    <property type="component" value="Unassembled WGS sequence"/>
</dbReference>
<feature type="chain" id="PRO_5012590372" evidence="1">
    <location>
        <begin position="24"/>
        <end position="159"/>
    </location>
</feature>
<gene>
    <name evidence="2" type="ORF">SAMN02745138_00301</name>
</gene>
<evidence type="ECO:0000313" key="3">
    <source>
        <dbReference type="Proteomes" id="UP000183975"/>
    </source>
</evidence>
<keyword evidence="1" id="KW-0732">Signal</keyword>
<name>A0A1M6L7L3_9FIRM</name>
<organism evidence="2 3">
    <name type="scientific">Anaerotignum lactatifermentans DSM 14214</name>
    <dbReference type="NCBI Taxonomy" id="1121323"/>
    <lineage>
        <taxon>Bacteria</taxon>
        <taxon>Bacillati</taxon>
        <taxon>Bacillota</taxon>
        <taxon>Clostridia</taxon>
        <taxon>Lachnospirales</taxon>
        <taxon>Anaerotignaceae</taxon>
        <taxon>Anaerotignum</taxon>
    </lineage>
</organism>
<dbReference type="RefSeq" id="WP_072848357.1">
    <property type="nucleotide sequence ID" value="NZ_FRAH01000004.1"/>
</dbReference>
<feature type="signal peptide" evidence="1">
    <location>
        <begin position="1"/>
        <end position="23"/>
    </location>
</feature>
<reference evidence="2 3" key="1">
    <citation type="submission" date="2016-11" db="EMBL/GenBank/DDBJ databases">
        <authorList>
            <person name="Jaros S."/>
            <person name="Januszkiewicz K."/>
            <person name="Wedrychowicz H."/>
        </authorList>
    </citation>
    <scope>NUCLEOTIDE SEQUENCE [LARGE SCALE GENOMIC DNA]</scope>
    <source>
        <strain evidence="2 3">DSM 14214</strain>
    </source>
</reference>
<proteinExistence type="predicted"/>
<keyword evidence="3" id="KW-1185">Reference proteome</keyword>
<dbReference type="OrthoDB" id="2039553at2"/>